<reference evidence="1 2" key="1">
    <citation type="submission" date="2018-06" db="EMBL/GenBank/DDBJ databases">
        <title>Genomic Encyclopedia of Type Strains, Phase III (KMG-III): the genomes of soil and plant-associated and newly described type strains.</title>
        <authorList>
            <person name="Whitman W."/>
        </authorList>
    </citation>
    <scope>NUCLEOTIDE SEQUENCE [LARGE SCALE GENOMIC DNA]</scope>
    <source>
        <strain evidence="1 2">CGMCC 4.7090</strain>
    </source>
</reference>
<organism evidence="1 2">
    <name type="scientific">Actinoplanes lutulentus</name>
    <dbReference type="NCBI Taxonomy" id="1287878"/>
    <lineage>
        <taxon>Bacteria</taxon>
        <taxon>Bacillati</taxon>
        <taxon>Actinomycetota</taxon>
        <taxon>Actinomycetes</taxon>
        <taxon>Micromonosporales</taxon>
        <taxon>Micromonosporaceae</taxon>
        <taxon>Actinoplanes</taxon>
    </lineage>
</organism>
<dbReference type="RefSeq" id="WP_220091482.1">
    <property type="nucleotide sequence ID" value="NZ_JACHWI010000006.1"/>
</dbReference>
<gene>
    <name evidence="1" type="ORF">B0I29_11912</name>
</gene>
<protein>
    <submittedName>
        <fullName evidence="1">Uncharacterized protein</fullName>
    </submittedName>
</protein>
<dbReference type="AlphaFoldDB" id="A0A327Z6M6"/>
<evidence type="ECO:0000313" key="1">
    <source>
        <dbReference type="EMBL" id="RAK28675.1"/>
    </source>
</evidence>
<sequence>MCHYCGCRETPLIRDYIAEHERAINLGGDAVRAIDDGELRQAAELLGAMAVESGVMKAGERRAFNLAS</sequence>
<accession>A0A327Z6M6</accession>
<proteinExistence type="predicted"/>
<evidence type="ECO:0000313" key="2">
    <source>
        <dbReference type="Proteomes" id="UP000249341"/>
    </source>
</evidence>
<keyword evidence="2" id="KW-1185">Reference proteome</keyword>
<name>A0A327Z6M6_9ACTN</name>
<dbReference type="EMBL" id="QLMJ01000019">
    <property type="protein sequence ID" value="RAK28675.1"/>
    <property type="molecule type" value="Genomic_DNA"/>
</dbReference>
<comment type="caution">
    <text evidence="1">The sequence shown here is derived from an EMBL/GenBank/DDBJ whole genome shotgun (WGS) entry which is preliminary data.</text>
</comment>
<dbReference type="Proteomes" id="UP000249341">
    <property type="component" value="Unassembled WGS sequence"/>
</dbReference>